<dbReference type="GO" id="GO:0003677">
    <property type="term" value="F:DNA binding"/>
    <property type="evidence" value="ECO:0007669"/>
    <property type="project" value="UniProtKB-KW"/>
</dbReference>
<protein>
    <submittedName>
        <fullName evidence="8">Two-component system response regulator</fullName>
    </submittedName>
</protein>
<evidence type="ECO:0000313" key="9">
    <source>
        <dbReference type="Proteomes" id="UP000196475"/>
    </source>
</evidence>
<gene>
    <name evidence="8" type="ORF">BAA01_10005</name>
</gene>
<keyword evidence="4" id="KW-0238">DNA-binding</keyword>
<evidence type="ECO:0000313" key="8">
    <source>
        <dbReference type="EMBL" id="OUM85035.1"/>
    </source>
</evidence>
<dbReference type="Proteomes" id="UP000196475">
    <property type="component" value="Unassembled WGS sequence"/>
</dbReference>
<keyword evidence="1 6" id="KW-0597">Phosphoprotein</keyword>
<evidence type="ECO:0000256" key="3">
    <source>
        <dbReference type="ARBA" id="ARBA00023015"/>
    </source>
</evidence>
<dbReference type="InterPro" id="IPR050595">
    <property type="entry name" value="Bact_response_regulator"/>
</dbReference>
<keyword evidence="2" id="KW-0902">Two-component regulatory system</keyword>
<accession>A0A1Y3PCF9</accession>
<dbReference type="FunFam" id="3.40.50.2300:FF:000001">
    <property type="entry name" value="DNA-binding response regulator PhoB"/>
    <property type="match status" value="1"/>
</dbReference>
<comment type="caution">
    <text evidence="8">The sequence shown here is derived from an EMBL/GenBank/DDBJ whole genome shotgun (WGS) entry which is preliminary data.</text>
</comment>
<dbReference type="Gene3D" id="3.40.50.2300">
    <property type="match status" value="1"/>
</dbReference>
<proteinExistence type="predicted"/>
<evidence type="ECO:0000256" key="1">
    <source>
        <dbReference type="ARBA" id="ARBA00022553"/>
    </source>
</evidence>
<dbReference type="AlphaFoldDB" id="A0A1Y3PCF9"/>
<evidence type="ECO:0000256" key="4">
    <source>
        <dbReference type="ARBA" id="ARBA00023125"/>
    </source>
</evidence>
<dbReference type="SUPFAM" id="SSF52172">
    <property type="entry name" value="CheY-like"/>
    <property type="match status" value="1"/>
</dbReference>
<dbReference type="PANTHER" id="PTHR44591:SF3">
    <property type="entry name" value="RESPONSE REGULATORY DOMAIN-CONTAINING PROTEIN"/>
    <property type="match status" value="1"/>
</dbReference>
<evidence type="ECO:0000256" key="5">
    <source>
        <dbReference type="ARBA" id="ARBA00023163"/>
    </source>
</evidence>
<name>A0A1Y3PCF9_9BACI</name>
<dbReference type="GO" id="GO:0000160">
    <property type="term" value="P:phosphorelay signal transduction system"/>
    <property type="evidence" value="ECO:0007669"/>
    <property type="project" value="UniProtKB-KW"/>
</dbReference>
<evidence type="ECO:0000256" key="2">
    <source>
        <dbReference type="ARBA" id="ARBA00023012"/>
    </source>
</evidence>
<evidence type="ECO:0000256" key="6">
    <source>
        <dbReference type="PROSITE-ProRule" id="PRU00169"/>
    </source>
</evidence>
<keyword evidence="5" id="KW-0804">Transcription</keyword>
<dbReference type="EMBL" id="LZRT01000113">
    <property type="protein sequence ID" value="OUM85035.1"/>
    <property type="molecule type" value="Genomic_DNA"/>
</dbReference>
<keyword evidence="3" id="KW-0805">Transcription regulation</keyword>
<dbReference type="InterPro" id="IPR001789">
    <property type="entry name" value="Sig_transdc_resp-reg_receiver"/>
</dbReference>
<dbReference type="Pfam" id="PF00072">
    <property type="entry name" value="Response_reg"/>
    <property type="match status" value="1"/>
</dbReference>
<dbReference type="InterPro" id="IPR011006">
    <property type="entry name" value="CheY-like_superfamily"/>
</dbReference>
<dbReference type="SMART" id="SM00448">
    <property type="entry name" value="REC"/>
    <property type="match status" value="1"/>
</dbReference>
<dbReference type="PROSITE" id="PS50110">
    <property type="entry name" value="RESPONSE_REGULATORY"/>
    <property type="match status" value="1"/>
</dbReference>
<evidence type="ECO:0000259" key="7">
    <source>
        <dbReference type="PROSITE" id="PS50110"/>
    </source>
</evidence>
<feature type="domain" description="Response regulatory" evidence="7">
    <location>
        <begin position="4"/>
        <end position="118"/>
    </location>
</feature>
<feature type="modified residue" description="4-aspartylphosphate" evidence="6">
    <location>
        <position position="53"/>
    </location>
</feature>
<sequence>MSKKILVVDDQFGVRMLLHEVLSLDGYQTYQASGGKEALQLFDEVKPELVILDMKMPGMNGLDILRSIRKRPSDVQVFMMTAYGELDMIKEATRLGVKTYFTKPFDIDKLRESVREWFASAHAAESTHTHA</sequence>
<reference evidence="9" key="1">
    <citation type="submission" date="2016-06" db="EMBL/GenBank/DDBJ databases">
        <authorList>
            <person name="Nascimento L."/>
            <person name="Pereira R.V."/>
            <person name="Martins L.F."/>
            <person name="Quaggio R.B."/>
            <person name="Silva A.M."/>
            <person name="Setubal J.C."/>
        </authorList>
    </citation>
    <scope>NUCLEOTIDE SEQUENCE [LARGE SCALE GENOMIC DNA]</scope>
</reference>
<organism evidence="8 9">
    <name type="scientific">Bacillus thermozeamaize</name>
    <dbReference type="NCBI Taxonomy" id="230954"/>
    <lineage>
        <taxon>Bacteria</taxon>
        <taxon>Bacillati</taxon>
        <taxon>Bacillota</taxon>
        <taxon>Bacilli</taxon>
        <taxon>Bacillales</taxon>
        <taxon>Bacillaceae</taxon>
        <taxon>Bacillus</taxon>
    </lineage>
</organism>
<dbReference type="PANTHER" id="PTHR44591">
    <property type="entry name" value="STRESS RESPONSE REGULATOR PROTEIN 1"/>
    <property type="match status" value="1"/>
</dbReference>